<dbReference type="CDD" id="cd12107">
    <property type="entry name" value="Hemerythrin"/>
    <property type="match status" value="1"/>
</dbReference>
<accession>A0A126T494</accession>
<comment type="similarity">
    <text evidence="1">Belongs to the hemerythrin family.</text>
</comment>
<evidence type="ECO:0000313" key="6">
    <source>
        <dbReference type="EMBL" id="AMK76888.1"/>
    </source>
</evidence>
<dbReference type="InterPro" id="IPR016131">
    <property type="entry name" value="Haemerythrin_Fe_BS"/>
</dbReference>
<dbReference type="OrthoDB" id="1122424at2"/>
<dbReference type="InterPro" id="IPR012827">
    <property type="entry name" value="Hemerythrin_metal-bd"/>
</dbReference>
<keyword evidence="4" id="KW-0408">Iron</keyword>
<dbReference type="PANTHER" id="PTHR37164">
    <property type="entry name" value="BACTERIOHEMERYTHRIN"/>
    <property type="match status" value="1"/>
</dbReference>
<dbReference type="STRING" id="1538553.JT25_010375"/>
<evidence type="ECO:0000256" key="3">
    <source>
        <dbReference type="ARBA" id="ARBA00022723"/>
    </source>
</evidence>
<gene>
    <name evidence="6" type="ORF">JT25_010375</name>
</gene>
<dbReference type="RefSeq" id="WP_036280274.1">
    <property type="nucleotide sequence ID" value="NZ_CP014476.1"/>
</dbReference>
<dbReference type="PANTHER" id="PTHR37164:SF1">
    <property type="entry name" value="BACTERIOHEMERYTHRIN"/>
    <property type="match status" value="1"/>
</dbReference>
<name>A0A126T494_9GAMM</name>
<proteinExistence type="inferred from homology"/>
<dbReference type="AlphaFoldDB" id="A0A126T494"/>
<dbReference type="EMBL" id="CP014476">
    <property type="protein sequence ID" value="AMK76888.1"/>
    <property type="molecule type" value="Genomic_DNA"/>
</dbReference>
<dbReference type="Proteomes" id="UP000030512">
    <property type="component" value="Chromosome"/>
</dbReference>
<dbReference type="Gene3D" id="1.20.120.50">
    <property type="entry name" value="Hemerythrin-like"/>
    <property type="match status" value="1"/>
</dbReference>
<keyword evidence="2" id="KW-0813">Transport</keyword>
<evidence type="ECO:0000256" key="2">
    <source>
        <dbReference type="ARBA" id="ARBA00022621"/>
    </source>
</evidence>
<dbReference type="InterPro" id="IPR012312">
    <property type="entry name" value="Hemerythrin-like"/>
</dbReference>
<dbReference type="InterPro" id="IPR035938">
    <property type="entry name" value="Hemerythrin-like_sf"/>
</dbReference>
<dbReference type="SUPFAM" id="SSF47188">
    <property type="entry name" value="Hemerythrin-like"/>
    <property type="match status" value="1"/>
</dbReference>
<feature type="domain" description="Hemerythrin-like" evidence="5">
    <location>
        <begin position="13"/>
        <end position="122"/>
    </location>
</feature>
<dbReference type="GO" id="GO:0005344">
    <property type="term" value="F:oxygen carrier activity"/>
    <property type="evidence" value="ECO:0007669"/>
    <property type="project" value="UniProtKB-KW"/>
</dbReference>
<reference evidence="6 7" key="1">
    <citation type="journal article" date="2015" name="Environ. Microbiol.">
        <title>Methane oxidation coupled to nitrate reduction under hypoxia by the Gammaproteobacterium Methylomonas denitrificans, sp. nov. type strain FJG1.</title>
        <authorList>
            <person name="Kits K.D."/>
            <person name="Klotz M.G."/>
            <person name="Stein L.Y."/>
        </authorList>
    </citation>
    <scope>NUCLEOTIDE SEQUENCE [LARGE SCALE GENOMIC DNA]</scope>
    <source>
        <strain evidence="6 7">FJG1</strain>
    </source>
</reference>
<evidence type="ECO:0000256" key="4">
    <source>
        <dbReference type="ARBA" id="ARBA00023004"/>
    </source>
</evidence>
<keyword evidence="2" id="KW-0561">Oxygen transport</keyword>
<evidence type="ECO:0000313" key="7">
    <source>
        <dbReference type="Proteomes" id="UP000030512"/>
    </source>
</evidence>
<protein>
    <recommendedName>
        <fullName evidence="5">Hemerythrin-like domain-containing protein</fullName>
    </recommendedName>
</protein>
<keyword evidence="3" id="KW-0479">Metal-binding</keyword>
<keyword evidence="7" id="KW-1185">Reference proteome</keyword>
<dbReference type="Pfam" id="PF01814">
    <property type="entry name" value="Hemerythrin"/>
    <property type="match status" value="1"/>
</dbReference>
<dbReference type="PROSITE" id="PS00550">
    <property type="entry name" value="HEMERYTHRINS"/>
    <property type="match status" value="1"/>
</dbReference>
<evidence type="ECO:0000259" key="5">
    <source>
        <dbReference type="Pfam" id="PF01814"/>
    </source>
</evidence>
<evidence type="ECO:0000256" key="1">
    <source>
        <dbReference type="ARBA" id="ARBA00010587"/>
    </source>
</evidence>
<dbReference type="KEGG" id="mdn:JT25_010375"/>
<dbReference type="InterPro" id="IPR050669">
    <property type="entry name" value="Hemerythrin"/>
</dbReference>
<organism evidence="6 7">
    <name type="scientific">Methylomonas denitrificans</name>
    <dbReference type="NCBI Taxonomy" id="1538553"/>
    <lineage>
        <taxon>Bacteria</taxon>
        <taxon>Pseudomonadati</taxon>
        <taxon>Pseudomonadota</taxon>
        <taxon>Gammaproteobacteria</taxon>
        <taxon>Methylococcales</taxon>
        <taxon>Methylococcaceae</taxon>
        <taxon>Methylomonas</taxon>
    </lineage>
</organism>
<dbReference type="NCBIfam" id="NF033749">
    <property type="entry name" value="bact_hemeryth"/>
    <property type="match status" value="1"/>
</dbReference>
<sequence>MSKFTWRDDYRVGNDLVDGQHEHLFKLANKVFDAQDKHALKHCLQELFRYVRKHFKDEERLMSQLSYPDYDHHLQLHNEIELKLSKIDAGFKSDQFSITALHTLMNDWLLDHILKDDRSIGEWARKRR</sequence>
<dbReference type="GO" id="GO:0046872">
    <property type="term" value="F:metal ion binding"/>
    <property type="evidence" value="ECO:0007669"/>
    <property type="project" value="UniProtKB-KW"/>
</dbReference>
<dbReference type="NCBIfam" id="TIGR02481">
    <property type="entry name" value="hemeryth_dom"/>
    <property type="match status" value="1"/>
</dbReference>